<feature type="region of interest" description="Disordered" evidence="1">
    <location>
        <begin position="79"/>
        <end position="118"/>
    </location>
</feature>
<organism evidence="2">
    <name type="scientific">Mucor ambiguus</name>
    <dbReference type="NCBI Taxonomy" id="91626"/>
    <lineage>
        <taxon>Eukaryota</taxon>
        <taxon>Fungi</taxon>
        <taxon>Fungi incertae sedis</taxon>
        <taxon>Mucoromycota</taxon>
        <taxon>Mucoromycotina</taxon>
        <taxon>Mucoromycetes</taxon>
        <taxon>Mucorales</taxon>
        <taxon>Mucorineae</taxon>
        <taxon>Mucoraceae</taxon>
        <taxon>Mucor</taxon>
    </lineage>
</organism>
<accession>A0A0C9M3J6</accession>
<feature type="compositionally biased region" description="Polar residues" evidence="1">
    <location>
        <begin position="103"/>
        <end position="118"/>
    </location>
</feature>
<dbReference type="EMBL" id="DF836290">
    <property type="protein sequence ID" value="GAN00639.1"/>
    <property type="molecule type" value="Genomic_DNA"/>
</dbReference>
<name>A0A0C9M3J6_9FUNG</name>
<evidence type="ECO:0000313" key="3">
    <source>
        <dbReference type="Proteomes" id="UP000053815"/>
    </source>
</evidence>
<dbReference type="Proteomes" id="UP000053815">
    <property type="component" value="Unassembled WGS sequence"/>
</dbReference>
<evidence type="ECO:0000256" key="1">
    <source>
        <dbReference type="SAM" id="MobiDB-lite"/>
    </source>
</evidence>
<dbReference type="AlphaFoldDB" id="A0A0C9M3J6"/>
<protein>
    <submittedName>
        <fullName evidence="2">Uncharacterized protein</fullName>
    </submittedName>
</protein>
<proteinExistence type="predicted"/>
<keyword evidence="3" id="KW-1185">Reference proteome</keyword>
<evidence type="ECO:0000313" key="2">
    <source>
        <dbReference type="EMBL" id="GAN00639.1"/>
    </source>
</evidence>
<gene>
    <name evidence="2" type="ORF">MAM1_0001c00061</name>
</gene>
<sequence length="118" mass="12718">MFSDREVSDNDSLAGLSKAVSLMNTRSNPPRQLYTTAHVSAFDQFNDTLFKSNQLCIDSALEPLVQQMTNVHCELQSANPSSKSAWYHGEGRSTAILEPTSPPSDTASIPKPSGSTAS</sequence>
<reference evidence="2" key="1">
    <citation type="submission" date="2014-09" db="EMBL/GenBank/DDBJ databases">
        <title>Draft genome sequence of an oleaginous Mucoromycotina fungus Mucor ambiguus NBRC6742.</title>
        <authorList>
            <person name="Takeda I."/>
            <person name="Yamane N."/>
            <person name="Morita T."/>
            <person name="Tamano K."/>
            <person name="Machida M."/>
            <person name="Baker S."/>
            <person name="Koike H."/>
        </authorList>
    </citation>
    <scope>NUCLEOTIDE SEQUENCE</scope>
    <source>
        <strain evidence="2">NBRC 6742</strain>
    </source>
</reference>